<organism evidence="1 2">
    <name type="scientific">Microbacterium aoyamense</name>
    <dbReference type="NCBI Taxonomy" id="344166"/>
    <lineage>
        <taxon>Bacteria</taxon>
        <taxon>Bacillati</taxon>
        <taxon>Actinomycetota</taxon>
        <taxon>Actinomycetes</taxon>
        <taxon>Micrococcales</taxon>
        <taxon>Microbacteriaceae</taxon>
        <taxon>Microbacterium</taxon>
    </lineage>
</organism>
<protein>
    <recommendedName>
        <fullName evidence="3">Squalene cyclase</fullName>
    </recommendedName>
</protein>
<sequence length="319" mass="35925">MRGMDDVVDYLLEGDPSIRWQVLRDLTDASAAEVAAERARVAHEGWGARLLGEQAADGRWDGGTYRPGWVDEDRPFFDAWTATHFSLQQLRDFGVDPADPAVMRAIELVRENVRWDHDGQRFFDGEVEPCINGIALAVGAYFGQQVTPIVDTILGGRLADGGWNCWDEDGTSRSSFHSTICVLEGLWAWEQATGGTDASRAARLAAEEYLLERSLMNRKSDGTLIDPRFAMASYPPRWYYDVPRALDYFRQTRSADDPRFAPPLALLRSKRLPMGLWPLELTHEGPTLFSFEREGEGFPSRWVTLRALRVLRWAEASGA</sequence>
<keyword evidence="2" id="KW-1185">Reference proteome</keyword>
<dbReference type="SUPFAM" id="SSF48239">
    <property type="entry name" value="Terpenoid cyclases/Protein prenyltransferases"/>
    <property type="match status" value="1"/>
</dbReference>
<name>A0ABN2PP65_9MICO</name>
<dbReference type="EMBL" id="BAAAOF010000003">
    <property type="protein sequence ID" value="GAA1925761.1"/>
    <property type="molecule type" value="Genomic_DNA"/>
</dbReference>
<evidence type="ECO:0000313" key="2">
    <source>
        <dbReference type="Proteomes" id="UP001501343"/>
    </source>
</evidence>
<reference evidence="1 2" key="1">
    <citation type="journal article" date="2019" name="Int. J. Syst. Evol. Microbiol.">
        <title>The Global Catalogue of Microorganisms (GCM) 10K type strain sequencing project: providing services to taxonomists for standard genome sequencing and annotation.</title>
        <authorList>
            <consortium name="The Broad Institute Genomics Platform"/>
            <consortium name="The Broad Institute Genome Sequencing Center for Infectious Disease"/>
            <person name="Wu L."/>
            <person name="Ma J."/>
        </authorList>
    </citation>
    <scope>NUCLEOTIDE SEQUENCE [LARGE SCALE GENOMIC DNA]</scope>
    <source>
        <strain evidence="1 2">JCM 14900</strain>
    </source>
</reference>
<dbReference type="InterPro" id="IPR008930">
    <property type="entry name" value="Terpenoid_cyclase/PrenylTrfase"/>
</dbReference>
<gene>
    <name evidence="1" type="ORF">GCM10009775_17490</name>
</gene>
<evidence type="ECO:0008006" key="3">
    <source>
        <dbReference type="Google" id="ProtNLM"/>
    </source>
</evidence>
<accession>A0ABN2PP65</accession>
<dbReference type="Proteomes" id="UP001501343">
    <property type="component" value="Unassembled WGS sequence"/>
</dbReference>
<evidence type="ECO:0000313" key="1">
    <source>
        <dbReference type="EMBL" id="GAA1925761.1"/>
    </source>
</evidence>
<proteinExistence type="predicted"/>
<dbReference type="Gene3D" id="1.50.10.20">
    <property type="match status" value="1"/>
</dbReference>
<comment type="caution">
    <text evidence="1">The sequence shown here is derived from an EMBL/GenBank/DDBJ whole genome shotgun (WGS) entry which is preliminary data.</text>
</comment>